<evidence type="ECO:0000313" key="2">
    <source>
        <dbReference type="EMBL" id="ATB27076.1"/>
    </source>
</evidence>
<dbReference type="RefSeq" id="WP_095975931.1">
    <property type="nucleotide sequence ID" value="NZ_CP022163.1"/>
</dbReference>
<dbReference type="OrthoDB" id="5508576at2"/>
<dbReference type="EMBL" id="CP022163">
    <property type="protein sequence ID" value="ATB27076.1"/>
    <property type="molecule type" value="Genomic_DNA"/>
</dbReference>
<dbReference type="KEGG" id="mbd:MEBOL_000511"/>
<keyword evidence="3" id="KW-1185">Reference proteome</keyword>
<protein>
    <submittedName>
        <fullName evidence="2">Uncharacterized protein</fullName>
    </submittedName>
</protein>
<proteinExistence type="predicted"/>
<evidence type="ECO:0000313" key="3">
    <source>
        <dbReference type="Proteomes" id="UP000217289"/>
    </source>
</evidence>
<organism evidence="2 3">
    <name type="scientific">Melittangium boletus DSM 14713</name>
    <dbReference type="NCBI Taxonomy" id="1294270"/>
    <lineage>
        <taxon>Bacteria</taxon>
        <taxon>Pseudomonadati</taxon>
        <taxon>Myxococcota</taxon>
        <taxon>Myxococcia</taxon>
        <taxon>Myxococcales</taxon>
        <taxon>Cystobacterineae</taxon>
        <taxon>Archangiaceae</taxon>
        <taxon>Melittangium</taxon>
    </lineage>
</organism>
<sequence length="183" mass="20972">MRHPTSVVFLDTVNLYDIVKRSGLGDPERLSEFVRRLRPDITDTRALVLFEIKPDNVEGRRQGREQAGRYLTALNTVVEPDKKLKGGTGFEGSLFLDFESGGALWQLSWRTPEPGVTLYRWSYRSKSPNASWKQRAAQKEEELPREEVEQRGEMAEQAIRAAYERGDWPSGFQGQVYLPVDCH</sequence>
<name>A0A286NVC5_9BACT</name>
<accession>A0A286NVC5</accession>
<dbReference type="Proteomes" id="UP000217289">
    <property type="component" value="Chromosome"/>
</dbReference>
<reference evidence="2 3" key="1">
    <citation type="submission" date="2017-06" db="EMBL/GenBank/DDBJ databases">
        <authorList>
            <person name="Kim H.J."/>
            <person name="Triplett B.A."/>
        </authorList>
    </citation>
    <scope>NUCLEOTIDE SEQUENCE [LARGE SCALE GENOMIC DNA]</scope>
    <source>
        <strain evidence="2 3">DSM 14713</strain>
    </source>
</reference>
<gene>
    <name evidence="2" type="ORF">MEBOL_000511</name>
</gene>
<feature type="compositionally biased region" description="Basic and acidic residues" evidence="1">
    <location>
        <begin position="137"/>
        <end position="152"/>
    </location>
</feature>
<evidence type="ECO:0000256" key="1">
    <source>
        <dbReference type="SAM" id="MobiDB-lite"/>
    </source>
</evidence>
<feature type="region of interest" description="Disordered" evidence="1">
    <location>
        <begin position="131"/>
        <end position="152"/>
    </location>
</feature>
<dbReference type="AlphaFoldDB" id="A0A286NVC5"/>